<name>A0ACC3MPY4_9PEZI</name>
<accession>A0ACC3MPY4</accession>
<keyword evidence="2" id="KW-1185">Reference proteome</keyword>
<protein>
    <submittedName>
        <fullName evidence="1">Uncharacterized protein</fullName>
    </submittedName>
</protein>
<dbReference type="EMBL" id="JAUTXU010000179">
    <property type="protein sequence ID" value="KAK3700914.1"/>
    <property type="molecule type" value="Genomic_DNA"/>
</dbReference>
<comment type="caution">
    <text evidence="1">The sequence shown here is derived from an EMBL/GenBank/DDBJ whole genome shotgun (WGS) entry which is preliminary data.</text>
</comment>
<evidence type="ECO:0000313" key="2">
    <source>
        <dbReference type="Proteomes" id="UP001281147"/>
    </source>
</evidence>
<proteinExistence type="predicted"/>
<organism evidence="1 2">
    <name type="scientific">Vermiconidia calcicola</name>
    <dbReference type="NCBI Taxonomy" id="1690605"/>
    <lineage>
        <taxon>Eukaryota</taxon>
        <taxon>Fungi</taxon>
        <taxon>Dikarya</taxon>
        <taxon>Ascomycota</taxon>
        <taxon>Pezizomycotina</taxon>
        <taxon>Dothideomycetes</taxon>
        <taxon>Dothideomycetidae</taxon>
        <taxon>Mycosphaerellales</taxon>
        <taxon>Extremaceae</taxon>
        <taxon>Vermiconidia</taxon>
    </lineage>
</organism>
<evidence type="ECO:0000313" key="1">
    <source>
        <dbReference type="EMBL" id="KAK3700914.1"/>
    </source>
</evidence>
<gene>
    <name evidence="1" type="ORF">LTR37_015717</name>
</gene>
<sequence length="468" mass="49728">MEIAALLLLVGAVTALKAGSGLPLLQHGADFTISRLTMSGQTQPLTELKVSDHIVNLKRGTSRSVSSAYVQAMRKHGAAMEGGNGSVPLLAVEAGQVFLAPITVGNQEFDVVVDTGSSDPWLVTTESICADPVSAQIIPAVDCYFGPPYDPSLSSSYTTIPNESFNITYADGELLNGDMGYESFTLAGITVPQQKFGIVDYAAWYGDGYSSGLLGFAYGTLTSAYAGDDPAEARRGGTLPYTPLFVNMYNQSLVAPMFSLAIDRDPENGGVLALGGIPDIPHSPYWVSTPIQGVGLFIGTNIPAYEFYTVEADGYAFSASPSAQFNVYKNGNPRKTNLIGDGTVIIDSGTSLVYAPNAVADGVAAAFDPPAEYNEEYDAYFVDCNARAPVFGISIGKKIFYVNEEDLIVPASNVLCISGVQRKNDGLAILGDVWMKNVISVFDLGAAQMRFAARQYYGMQRTPKAATT</sequence>
<dbReference type="Proteomes" id="UP001281147">
    <property type="component" value="Unassembled WGS sequence"/>
</dbReference>
<reference evidence="1" key="1">
    <citation type="submission" date="2023-07" db="EMBL/GenBank/DDBJ databases">
        <title>Black Yeasts Isolated from many extreme environments.</title>
        <authorList>
            <person name="Coleine C."/>
            <person name="Stajich J.E."/>
            <person name="Selbmann L."/>
        </authorList>
    </citation>
    <scope>NUCLEOTIDE SEQUENCE</scope>
    <source>
        <strain evidence="1">CCFEE 5714</strain>
    </source>
</reference>